<dbReference type="RefSeq" id="WP_041046792.1">
    <property type="nucleotide sequence ID" value="NZ_JXAK01000008.1"/>
</dbReference>
<dbReference type="Proteomes" id="UP000031967">
    <property type="component" value="Unassembled WGS sequence"/>
</dbReference>
<evidence type="ECO:0000313" key="3">
    <source>
        <dbReference type="EMBL" id="KIL41508.1"/>
    </source>
</evidence>
<evidence type="ECO:0000313" key="4">
    <source>
        <dbReference type="Proteomes" id="UP000031967"/>
    </source>
</evidence>
<name>A0ABR5AL39_9BACL</name>
<feature type="domain" description="SIS" evidence="2">
    <location>
        <begin position="26"/>
        <end position="169"/>
    </location>
</feature>
<dbReference type="EMBL" id="JXAK01000008">
    <property type="protein sequence ID" value="KIL41508.1"/>
    <property type="molecule type" value="Genomic_DNA"/>
</dbReference>
<dbReference type="SUPFAM" id="SSF53697">
    <property type="entry name" value="SIS domain"/>
    <property type="match status" value="1"/>
</dbReference>
<dbReference type="PANTHER" id="PTHR43443">
    <property type="entry name" value="3-HEXULOSE-6-PHOSPHATE ISOMERASE"/>
    <property type="match status" value="1"/>
</dbReference>
<evidence type="ECO:0000256" key="1">
    <source>
        <dbReference type="ARBA" id="ARBA00009235"/>
    </source>
</evidence>
<dbReference type="InterPro" id="IPR017552">
    <property type="entry name" value="PHI/rmpB"/>
</dbReference>
<dbReference type="Pfam" id="PF01380">
    <property type="entry name" value="SIS"/>
    <property type="match status" value="1"/>
</dbReference>
<dbReference type="PANTHER" id="PTHR43443:SF1">
    <property type="entry name" value="3-HEXULOSE-6-PHOSPHATE ISOMERASE"/>
    <property type="match status" value="1"/>
</dbReference>
<comment type="caution">
    <text evidence="3">The sequence shown here is derived from an EMBL/GenBank/DDBJ whole genome shotgun (WGS) entry which is preliminary data.</text>
</comment>
<comment type="similarity">
    <text evidence="1">Belongs to the SIS family. PHI subfamily.</text>
</comment>
<dbReference type="Gene3D" id="3.40.50.10490">
    <property type="entry name" value="Glucose-6-phosphate isomerase like protein, domain 1"/>
    <property type="match status" value="1"/>
</dbReference>
<reference evidence="3 4" key="1">
    <citation type="submission" date="2014-12" db="EMBL/GenBank/DDBJ databases">
        <title>Draft genome sequence of Paenibacillus kamchatkensis strain B-2647.</title>
        <authorList>
            <person name="Karlyshev A.V."/>
            <person name="Kudryashova E.B."/>
        </authorList>
    </citation>
    <scope>NUCLEOTIDE SEQUENCE [LARGE SCALE GENOMIC DNA]</scope>
    <source>
        <strain evidence="3 4">VKM B-2647</strain>
    </source>
</reference>
<dbReference type="InterPro" id="IPR001347">
    <property type="entry name" value="SIS_dom"/>
</dbReference>
<dbReference type="InterPro" id="IPR046348">
    <property type="entry name" value="SIS_dom_sf"/>
</dbReference>
<accession>A0ABR5AL39</accession>
<gene>
    <name evidence="3" type="ORF">SD70_06410</name>
</gene>
<sequence length="182" mass="19551">MDNIQAIMAEIGTVLNKVRKKDIAETAESLAKGKRIFVVGEGRSGLMAKSFAMRMMHLGATAYAVGETITPSMSAGDLLVAVSGSGTTKNVVWIAEKARELGCTVIGMTTDEQSLLGRCASKTVLIPAATKYRREGEAASIQPLGSLFDQCIHIVLDAICLEYADIREVDNSKAFRQHSNVE</sequence>
<keyword evidence="4" id="KW-1185">Reference proteome</keyword>
<proteinExistence type="inferred from homology"/>
<protein>
    <submittedName>
        <fullName evidence="3">6-phospho 3-hexuloisomerase</fullName>
    </submittedName>
</protein>
<dbReference type="CDD" id="cd05005">
    <property type="entry name" value="SIS_PHI"/>
    <property type="match status" value="1"/>
</dbReference>
<evidence type="ECO:0000259" key="2">
    <source>
        <dbReference type="PROSITE" id="PS51464"/>
    </source>
</evidence>
<organism evidence="3 4">
    <name type="scientific">Gordoniibacillus kamchatkensis</name>
    <dbReference type="NCBI Taxonomy" id="1590651"/>
    <lineage>
        <taxon>Bacteria</taxon>
        <taxon>Bacillati</taxon>
        <taxon>Bacillota</taxon>
        <taxon>Bacilli</taxon>
        <taxon>Bacillales</taxon>
        <taxon>Paenibacillaceae</taxon>
        <taxon>Gordoniibacillus</taxon>
    </lineage>
</organism>
<dbReference type="NCBIfam" id="TIGR03127">
    <property type="entry name" value="RuMP_HxlB"/>
    <property type="match status" value="1"/>
</dbReference>
<dbReference type="PROSITE" id="PS51464">
    <property type="entry name" value="SIS"/>
    <property type="match status" value="1"/>
</dbReference>